<organism evidence="2 3">
    <name type="scientific">Paenibacillus etheri</name>
    <dbReference type="NCBI Taxonomy" id="1306852"/>
    <lineage>
        <taxon>Bacteria</taxon>
        <taxon>Bacillati</taxon>
        <taxon>Bacillota</taxon>
        <taxon>Bacilli</taxon>
        <taxon>Bacillales</taxon>
        <taxon>Paenibacillaceae</taxon>
        <taxon>Paenibacillus</taxon>
    </lineage>
</organism>
<dbReference type="SUPFAM" id="SSF46689">
    <property type="entry name" value="Homeodomain-like"/>
    <property type="match status" value="1"/>
</dbReference>
<evidence type="ECO:0000313" key="3">
    <source>
        <dbReference type="Proteomes" id="UP000054709"/>
    </source>
</evidence>
<gene>
    <name evidence="2" type="ORF">UQ64_29355</name>
</gene>
<reference evidence="2 3" key="1">
    <citation type="journal article" date="2015" name="Int. Biodeterior. Biodegradation">
        <title>Physiological and genetic screening methods for the isolation of methyl tert-butyl ether-degrading bacteria for bioremediation purposes.</title>
        <authorList>
            <person name="Guisado I.M."/>
            <person name="Purswani J."/>
            <person name="Gonzalez Lopez J."/>
            <person name="Pozo C."/>
        </authorList>
    </citation>
    <scope>NUCLEOTIDE SEQUENCE [LARGE SCALE GENOMIC DNA]</scope>
    <source>
        <strain evidence="2 3">SH7</strain>
    </source>
</reference>
<dbReference type="EMBL" id="LCZJ02000051">
    <property type="protein sequence ID" value="KTD83607.1"/>
    <property type="molecule type" value="Genomic_DNA"/>
</dbReference>
<evidence type="ECO:0000313" key="2">
    <source>
        <dbReference type="EMBL" id="KTD83607.1"/>
    </source>
</evidence>
<protein>
    <recommendedName>
        <fullName evidence="4">Transposase</fullName>
    </recommendedName>
</protein>
<dbReference type="InterPro" id="IPR002514">
    <property type="entry name" value="Transposase_8"/>
</dbReference>
<dbReference type="GO" id="GO:0003677">
    <property type="term" value="F:DNA binding"/>
    <property type="evidence" value="ECO:0007669"/>
    <property type="project" value="InterPro"/>
</dbReference>
<feature type="non-terminal residue" evidence="2">
    <location>
        <position position="1"/>
    </location>
</feature>
<keyword evidence="3" id="KW-1185">Reference proteome</keyword>
<proteinExistence type="predicted"/>
<evidence type="ECO:0000256" key="1">
    <source>
        <dbReference type="SAM" id="Coils"/>
    </source>
</evidence>
<dbReference type="GO" id="GO:0006313">
    <property type="term" value="P:DNA transposition"/>
    <property type="evidence" value="ECO:0007669"/>
    <property type="project" value="InterPro"/>
</dbReference>
<dbReference type="GO" id="GO:0004803">
    <property type="term" value="F:transposase activity"/>
    <property type="evidence" value="ECO:0007669"/>
    <property type="project" value="InterPro"/>
</dbReference>
<dbReference type="Proteomes" id="UP000054709">
    <property type="component" value="Unassembled WGS sequence"/>
</dbReference>
<dbReference type="Pfam" id="PF01527">
    <property type="entry name" value="HTH_Tnp_1"/>
    <property type="match status" value="1"/>
</dbReference>
<dbReference type="OrthoDB" id="2623661at2"/>
<comment type="caution">
    <text evidence="2">The sequence shown here is derived from an EMBL/GenBank/DDBJ whole genome shotgun (WGS) entry which is preliminary data.</text>
</comment>
<accession>A0A0W1AQI4</accession>
<dbReference type="AlphaFoldDB" id="A0A0W1AQI4"/>
<name>A0A0W1AQI4_9BACL</name>
<sequence>KETQLNIVKEALAGIKVGVLARMYDIHPETIRSWIRDHRDFIPAEEIPFADEHLQELQRLQEVEQRYEKAVKVLGEKELELEILRELLKKQAPAYLKNSK</sequence>
<dbReference type="InterPro" id="IPR009057">
    <property type="entry name" value="Homeodomain-like_sf"/>
</dbReference>
<keyword evidence="1" id="KW-0175">Coiled coil</keyword>
<feature type="coiled-coil region" evidence="1">
    <location>
        <begin position="50"/>
        <end position="80"/>
    </location>
</feature>
<evidence type="ECO:0008006" key="4">
    <source>
        <dbReference type="Google" id="ProtNLM"/>
    </source>
</evidence>
<dbReference type="RefSeq" id="WP_060626588.1">
    <property type="nucleotide sequence ID" value="NZ_LCZJ02000051.1"/>
</dbReference>